<keyword evidence="4" id="KW-0472">Membrane</keyword>
<dbReference type="InterPro" id="IPR002401">
    <property type="entry name" value="Cyt_P450_E_grp-I"/>
</dbReference>
<dbReference type="GO" id="GO:0020037">
    <property type="term" value="F:heme binding"/>
    <property type="evidence" value="ECO:0007669"/>
    <property type="project" value="InterPro"/>
</dbReference>
<dbReference type="AlphaFoldDB" id="A0AAU9LPE1"/>
<keyword evidence="2 3" id="KW-0479">Metal-binding</keyword>
<evidence type="ECO:0000256" key="3">
    <source>
        <dbReference type="RuleBase" id="RU000461"/>
    </source>
</evidence>
<dbReference type="SUPFAM" id="SSF48264">
    <property type="entry name" value="Cytochrome P450"/>
    <property type="match status" value="1"/>
</dbReference>
<keyword evidence="3" id="KW-0503">Monooxygenase</keyword>
<evidence type="ECO:0000313" key="6">
    <source>
        <dbReference type="Proteomes" id="UP001157418"/>
    </source>
</evidence>
<organism evidence="5 6">
    <name type="scientific">Lactuca virosa</name>
    <dbReference type="NCBI Taxonomy" id="75947"/>
    <lineage>
        <taxon>Eukaryota</taxon>
        <taxon>Viridiplantae</taxon>
        <taxon>Streptophyta</taxon>
        <taxon>Embryophyta</taxon>
        <taxon>Tracheophyta</taxon>
        <taxon>Spermatophyta</taxon>
        <taxon>Magnoliopsida</taxon>
        <taxon>eudicotyledons</taxon>
        <taxon>Gunneridae</taxon>
        <taxon>Pentapetalae</taxon>
        <taxon>asterids</taxon>
        <taxon>campanulids</taxon>
        <taxon>Asterales</taxon>
        <taxon>Asteraceae</taxon>
        <taxon>Cichorioideae</taxon>
        <taxon>Cichorieae</taxon>
        <taxon>Lactucinae</taxon>
        <taxon>Lactuca</taxon>
    </lineage>
</organism>
<dbReference type="GO" id="GO:0004497">
    <property type="term" value="F:monooxygenase activity"/>
    <property type="evidence" value="ECO:0007669"/>
    <property type="project" value="UniProtKB-KW"/>
</dbReference>
<dbReference type="GO" id="GO:0005506">
    <property type="term" value="F:iron ion binding"/>
    <property type="evidence" value="ECO:0007669"/>
    <property type="project" value="InterPro"/>
</dbReference>
<evidence type="ECO:0008006" key="7">
    <source>
        <dbReference type="Google" id="ProtNLM"/>
    </source>
</evidence>
<dbReference type="Gene3D" id="1.10.630.10">
    <property type="entry name" value="Cytochrome P450"/>
    <property type="match status" value="1"/>
</dbReference>
<keyword evidence="2 3" id="KW-0349">Heme</keyword>
<dbReference type="InterPro" id="IPR001128">
    <property type="entry name" value="Cyt_P450"/>
</dbReference>
<dbReference type="InterPro" id="IPR036396">
    <property type="entry name" value="Cyt_P450_sf"/>
</dbReference>
<evidence type="ECO:0000256" key="1">
    <source>
        <dbReference type="ARBA" id="ARBA00023002"/>
    </source>
</evidence>
<keyword evidence="6" id="KW-1185">Reference proteome</keyword>
<comment type="cofactor">
    <cofactor evidence="2">
        <name>heme</name>
        <dbReference type="ChEBI" id="CHEBI:30413"/>
    </cofactor>
</comment>
<keyword evidence="1 3" id="KW-0560">Oxidoreductase</keyword>
<proteinExistence type="inferred from homology"/>
<gene>
    <name evidence="5" type="ORF">LVIROSA_LOCUS3263</name>
</gene>
<comment type="similarity">
    <text evidence="3">Belongs to the cytochrome P450 family.</text>
</comment>
<evidence type="ECO:0000256" key="4">
    <source>
        <dbReference type="SAM" id="Phobius"/>
    </source>
</evidence>
<dbReference type="PRINTS" id="PR00463">
    <property type="entry name" value="EP450I"/>
</dbReference>
<keyword evidence="4" id="KW-0812">Transmembrane</keyword>
<feature type="binding site" description="axial binding residue" evidence="2">
    <location>
        <position position="480"/>
    </location>
    <ligand>
        <name>heme</name>
        <dbReference type="ChEBI" id="CHEBI:30413"/>
    </ligand>
    <ligandPart>
        <name>Fe</name>
        <dbReference type="ChEBI" id="CHEBI:18248"/>
    </ligandPart>
</feature>
<dbReference type="EMBL" id="CAKMRJ010000001">
    <property type="protein sequence ID" value="CAH1415412.1"/>
    <property type="molecule type" value="Genomic_DNA"/>
</dbReference>
<dbReference type="Proteomes" id="UP001157418">
    <property type="component" value="Unassembled WGS sequence"/>
</dbReference>
<dbReference type="PROSITE" id="PS00086">
    <property type="entry name" value="CYTOCHROME_P450"/>
    <property type="match status" value="1"/>
</dbReference>
<reference evidence="5 6" key="1">
    <citation type="submission" date="2022-01" db="EMBL/GenBank/DDBJ databases">
        <authorList>
            <person name="Xiong W."/>
            <person name="Schranz E."/>
        </authorList>
    </citation>
    <scope>NUCLEOTIDE SEQUENCE [LARGE SCALE GENOMIC DNA]</scope>
</reference>
<evidence type="ECO:0000256" key="2">
    <source>
        <dbReference type="PIRSR" id="PIRSR602401-1"/>
    </source>
</evidence>
<dbReference type="InterPro" id="IPR017972">
    <property type="entry name" value="Cyt_P450_CS"/>
</dbReference>
<keyword evidence="2 3" id="KW-0408">Iron</keyword>
<dbReference type="PANTHER" id="PTHR47951:SF7">
    <property type="entry name" value="FLAVONOID 3',5'-HYDROXYLASE-LIKE ISOFORM X1"/>
    <property type="match status" value="1"/>
</dbReference>
<dbReference type="GO" id="GO:0016705">
    <property type="term" value="F:oxidoreductase activity, acting on paired donors, with incorporation or reduction of molecular oxygen"/>
    <property type="evidence" value="ECO:0007669"/>
    <property type="project" value="InterPro"/>
</dbReference>
<evidence type="ECO:0000313" key="5">
    <source>
        <dbReference type="EMBL" id="CAH1415412.1"/>
    </source>
</evidence>
<dbReference type="Pfam" id="PF00067">
    <property type="entry name" value="p450"/>
    <property type="match status" value="1"/>
</dbReference>
<name>A0AAU9LPE1_9ASTR</name>
<comment type="caution">
    <text evidence="5">The sequence shown here is derived from an EMBL/GenBank/DDBJ whole genome shotgun (WGS) entry which is preliminary data.</text>
</comment>
<sequence>MCSFNRYSDSLRSLNKMIVDSQWSWWSEFEVTGKKVELTFPVFTLSAISFAIFLYISWKSRSRLPPGPRGLPVLGYLPFLGANLLDEFTKMGQRFGPIFKLQLGSKTYVVISSSDLAKVVLRDQDDTFANRDPPVAGIALTYGGKDITWSDNNTYLRNMRKVLMYEVMSHKNLEASLSFRRGGVRKTVKNVYETMGTEVDIGETAFSTLLRVITSIIWGKSFDEDEASNTLMVGFREVITSAMMVLGTNNVSDYFPVLARFDLQGVERKMKKEAQKLDGIFQKIIDDRVISLKTKESVEQQGRKDLLQVFLELKQENTESSFSDTQIKALFMDFFVAGTHTTTTVTESTMRELLKKPDVMKKIQDELEQVVGLNNIVEEFHLPNLRYLDATIKETFRLNPTLPLLVTRSPNKSCKIDKYIVPKGSNVFLNVWAIHRDPKYWDKPLEFNPNRFLNPDGNAKFDYNGLNTNFLAFGAGRRRCPGVPLSEKMLMYLLASLLHSFNWTLPDVKESDKLVPKKPKPLLAIPSQRLPDNNLYM</sequence>
<keyword evidence="4" id="KW-1133">Transmembrane helix</keyword>
<accession>A0AAU9LPE1</accession>
<dbReference type="PANTHER" id="PTHR47951">
    <property type="entry name" value="OS08G0547900 PROTEIN"/>
    <property type="match status" value="1"/>
</dbReference>
<feature type="transmembrane region" description="Helical" evidence="4">
    <location>
        <begin position="38"/>
        <end position="58"/>
    </location>
</feature>
<dbReference type="PRINTS" id="PR00385">
    <property type="entry name" value="P450"/>
</dbReference>
<protein>
    <recommendedName>
        <fullName evidence="7">Cytochrome P450</fullName>
    </recommendedName>
</protein>